<dbReference type="PANTHER" id="PTHR14208:SF2">
    <property type="entry name" value="PROTEIN KRASAVIETZ"/>
    <property type="match status" value="1"/>
</dbReference>
<protein>
    <submittedName>
        <fullName evidence="3">Basic leucine zipper and W2 domain-containing protein 1-A</fullName>
    </submittedName>
</protein>
<dbReference type="InterPro" id="IPR016024">
    <property type="entry name" value="ARM-type_fold"/>
</dbReference>
<dbReference type="GO" id="GO:0005737">
    <property type="term" value="C:cytoplasm"/>
    <property type="evidence" value="ECO:0007669"/>
    <property type="project" value="TreeGrafter"/>
</dbReference>
<evidence type="ECO:0000259" key="2">
    <source>
        <dbReference type="PROSITE" id="PS51363"/>
    </source>
</evidence>
<proteinExistence type="predicted"/>
<accession>A0A5J4YT17</accession>
<dbReference type="InterPro" id="IPR057397">
    <property type="entry name" value="HEAT_5MP1_2"/>
</dbReference>
<sequence>MSSGYAGVPGAPGAPGVPGAPGAPGVPGAPGPGGVGVVGVVAKAAPSAAKEQKPTLGGAPNIKTRKRNITTKHDPEAFRDALGEVLDEIEQLSDIKRAVTMLDKETFDYSRYGEVFAECMLAGNIVEPGGSLRGVPFQMCVFEAASSEQVAQVVELLAQMMRRKPFLRARYDAVVQKLQLFLSSYSERNRLNFGSVVGLMMAKSMLTPSVLREIQSDANVEGHFALDHVSAVIKTYMSENDGNVEKLNNLLRVAGLDMEFMVGLLPSKIRSPEELSAYFHRLGLDQLVQENEKRLHQLKVTEVRNGVTERINEGLSPAEIVAFVDAKCEESKVSQVDRVVAVWNGLLDTVDMDRKVQQNRVALLAALTQHHRTLYTACKNGKDEMVLMVQIQHFVSNDMELLKAGVFRDIAYVLYMKDVFSEDTILRWHRRGTTLVKGSAASSNIIREQMQPFIEWLETAEEMTAEEAALVMSASAAPASDSAAASSSSAAAAAEATA</sequence>
<dbReference type="SUPFAM" id="SSF48371">
    <property type="entry name" value="ARM repeat"/>
    <property type="match status" value="1"/>
</dbReference>
<dbReference type="AlphaFoldDB" id="A0A5J4YT17"/>
<dbReference type="GO" id="GO:0016020">
    <property type="term" value="C:membrane"/>
    <property type="evidence" value="ECO:0007669"/>
    <property type="project" value="TreeGrafter"/>
</dbReference>
<dbReference type="SMART" id="SM00515">
    <property type="entry name" value="eIF5C"/>
    <property type="match status" value="1"/>
</dbReference>
<organism evidence="3 4">
    <name type="scientific">Porphyridium purpureum</name>
    <name type="common">Red alga</name>
    <name type="synonym">Porphyridium cruentum</name>
    <dbReference type="NCBI Taxonomy" id="35688"/>
    <lineage>
        <taxon>Eukaryota</taxon>
        <taxon>Rhodophyta</taxon>
        <taxon>Bangiophyceae</taxon>
        <taxon>Porphyridiales</taxon>
        <taxon>Porphyridiaceae</taxon>
        <taxon>Porphyridium</taxon>
    </lineage>
</organism>
<gene>
    <name evidence="3" type="ORF">FVE85_2717</name>
</gene>
<dbReference type="Proteomes" id="UP000324585">
    <property type="component" value="Unassembled WGS sequence"/>
</dbReference>
<evidence type="ECO:0000313" key="4">
    <source>
        <dbReference type="Proteomes" id="UP000324585"/>
    </source>
</evidence>
<dbReference type="OMA" id="ELIQCIW"/>
<dbReference type="EMBL" id="VRMN01000004">
    <property type="protein sequence ID" value="KAA8494476.1"/>
    <property type="molecule type" value="Genomic_DNA"/>
</dbReference>
<dbReference type="PANTHER" id="PTHR14208">
    <property type="entry name" value="BASIC LEUCINE ZIPPER AND W2 DOMAIN-CONTAINING PROTEIN"/>
    <property type="match status" value="1"/>
</dbReference>
<dbReference type="OrthoDB" id="1727522at2759"/>
<dbReference type="InterPro" id="IPR003307">
    <property type="entry name" value="W2_domain"/>
</dbReference>
<dbReference type="Gene3D" id="1.25.40.180">
    <property type="match status" value="1"/>
</dbReference>
<dbReference type="PROSITE" id="PS51363">
    <property type="entry name" value="W2"/>
    <property type="match status" value="1"/>
</dbReference>
<evidence type="ECO:0000313" key="3">
    <source>
        <dbReference type="EMBL" id="KAA8494476.1"/>
    </source>
</evidence>
<feature type="region of interest" description="Disordered" evidence="1">
    <location>
        <begin position="49"/>
        <end position="68"/>
    </location>
</feature>
<dbReference type="Pfam" id="PF25504">
    <property type="entry name" value="HEAT_5MP1_2"/>
    <property type="match status" value="1"/>
</dbReference>
<dbReference type="Pfam" id="PF02020">
    <property type="entry name" value="W2"/>
    <property type="match status" value="1"/>
</dbReference>
<feature type="domain" description="W2" evidence="2">
    <location>
        <begin position="288"/>
        <end position="467"/>
    </location>
</feature>
<dbReference type="InterPro" id="IPR051245">
    <property type="entry name" value="eIF5-mimic_regulator"/>
</dbReference>
<evidence type="ECO:0000256" key="1">
    <source>
        <dbReference type="SAM" id="MobiDB-lite"/>
    </source>
</evidence>
<keyword evidence="4" id="KW-1185">Reference proteome</keyword>
<name>A0A5J4YT17_PORPP</name>
<reference evidence="4" key="1">
    <citation type="journal article" date="2019" name="Nat. Commun.">
        <title>Expansion of phycobilisome linker gene families in mesophilic red algae.</title>
        <authorList>
            <person name="Lee J."/>
            <person name="Kim D."/>
            <person name="Bhattacharya D."/>
            <person name="Yoon H.S."/>
        </authorList>
    </citation>
    <scope>NUCLEOTIDE SEQUENCE [LARGE SCALE GENOMIC DNA]</scope>
    <source>
        <strain evidence="4">CCMP 1328</strain>
    </source>
</reference>
<comment type="caution">
    <text evidence="3">The sequence shown here is derived from an EMBL/GenBank/DDBJ whole genome shotgun (WGS) entry which is preliminary data.</text>
</comment>